<evidence type="ECO:0000313" key="4">
    <source>
        <dbReference type="Proteomes" id="UP000280405"/>
    </source>
</evidence>
<evidence type="ECO:0000313" key="3">
    <source>
        <dbReference type="EMBL" id="RKG36869.1"/>
    </source>
</evidence>
<feature type="compositionally biased region" description="Basic and acidic residues" evidence="1">
    <location>
        <begin position="180"/>
        <end position="190"/>
    </location>
</feature>
<organism evidence="3 4">
    <name type="scientific">Acinetobacter rongchengensis</name>
    <dbReference type="NCBI Taxonomy" id="2419601"/>
    <lineage>
        <taxon>Bacteria</taxon>
        <taxon>Pseudomonadati</taxon>
        <taxon>Pseudomonadota</taxon>
        <taxon>Gammaproteobacteria</taxon>
        <taxon>Moraxellales</taxon>
        <taxon>Moraxellaceae</taxon>
        <taxon>Acinetobacter</taxon>
    </lineage>
</organism>
<comment type="caution">
    <text evidence="3">The sequence shown here is derived from an EMBL/GenBank/DDBJ whole genome shotgun (WGS) entry which is preliminary data.</text>
</comment>
<dbReference type="EMBL" id="RAXT01000032">
    <property type="protein sequence ID" value="RKG36869.1"/>
    <property type="molecule type" value="Genomic_DNA"/>
</dbReference>
<dbReference type="RefSeq" id="WP_120384623.1">
    <property type="nucleotide sequence ID" value="NZ_RAXT01000032.1"/>
</dbReference>
<evidence type="ECO:0000256" key="1">
    <source>
        <dbReference type="SAM" id="MobiDB-lite"/>
    </source>
</evidence>
<dbReference type="AlphaFoldDB" id="A0A3A8ERW1"/>
<dbReference type="OrthoDB" id="6693652at2"/>
<keyword evidence="2" id="KW-1133">Transmembrane helix</keyword>
<accession>A0A3A8ERW1</accession>
<feature type="transmembrane region" description="Helical" evidence="2">
    <location>
        <begin position="25"/>
        <end position="46"/>
    </location>
</feature>
<keyword evidence="2" id="KW-0812">Transmembrane</keyword>
<keyword evidence="2" id="KW-0472">Membrane</keyword>
<feature type="region of interest" description="Disordered" evidence="1">
    <location>
        <begin position="63"/>
        <end position="85"/>
    </location>
</feature>
<dbReference type="Proteomes" id="UP000280405">
    <property type="component" value="Unassembled WGS sequence"/>
</dbReference>
<proteinExistence type="predicted"/>
<feature type="region of interest" description="Disordered" evidence="1">
    <location>
        <begin position="104"/>
        <end position="135"/>
    </location>
</feature>
<reference evidence="3 4" key="1">
    <citation type="submission" date="2018-09" db="EMBL/GenBank/DDBJ databases">
        <title>The draft genome of Acinetobacter spp. strains.</title>
        <authorList>
            <person name="Qin J."/>
            <person name="Feng Y."/>
            <person name="Zong Z."/>
        </authorList>
    </citation>
    <scope>NUCLEOTIDE SEQUENCE [LARGE SCALE GENOMIC DNA]</scope>
    <source>
        <strain evidence="3 4">WCHAc060115</strain>
    </source>
</reference>
<name>A0A3A8ERW1_9GAMM</name>
<evidence type="ECO:0000256" key="2">
    <source>
        <dbReference type="SAM" id="Phobius"/>
    </source>
</evidence>
<protein>
    <submittedName>
        <fullName evidence="3">Uncharacterized protein</fullName>
    </submittedName>
</protein>
<gene>
    <name evidence="3" type="ORF">D7V20_12985</name>
</gene>
<sequence length="190" mass="21581">MTQEKQNSIRILQNKSAKKPLSKSIVFLLGLFIGFIVSSIFFLIFFNTNQTIKVEENSSEILHQNDSEKVNSFPSEPSHEDDDSITYRQHVNEKDLKNLFKHENKNQANHSLNTTSPFEQMDVSEKKNTKTQPPVIKSIAKEKAIEAKIKTVPTKAEEKQTTTTSKEIEDVGPIGSVKVSIDRRPIENKP</sequence>
<keyword evidence="4" id="KW-1185">Reference proteome</keyword>
<feature type="compositionally biased region" description="Polar residues" evidence="1">
    <location>
        <begin position="106"/>
        <end position="118"/>
    </location>
</feature>
<feature type="region of interest" description="Disordered" evidence="1">
    <location>
        <begin position="153"/>
        <end position="190"/>
    </location>
</feature>